<evidence type="ECO:0000313" key="1">
    <source>
        <dbReference type="EMBL" id="MFC3713970.1"/>
    </source>
</evidence>
<comment type="caution">
    <text evidence="1">The sequence shown here is derived from an EMBL/GenBank/DDBJ whole genome shotgun (WGS) entry which is preliminary data.</text>
</comment>
<proteinExistence type="predicted"/>
<reference evidence="2" key="1">
    <citation type="journal article" date="2019" name="Int. J. Syst. Evol. Microbiol.">
        <title>The Global Catalogue of Microorganisms (GCM) 10K type strain sequencing project: providing services to taxonomists for standard genome sequencing and annotation.</title>
        <authorList>
            <consortium name="The Broad Institute Genomics Platform"/>
            <consortium name="The Broad Institute Genome Sequencing Center for Infectious Disease"/>
            <person name="Wu L."/>
            <person name="Ma J."/>
        </authorList>
    </citation>
    <scope>NUCLEOTIDE SEQUENCE [LARGE SCALE GENOMIC DNA]</scope>
    <source>
        <strain evidence="2">KCTC 42644</strain>
    </source>
</reference>
<dbReference type="RefSeq" id="WP_380862970.1">
    <property type="nucleotide sequence ID" value="NZ_JBHRXV010000011.1"/>
</dbReference>
<accession>A0ABV7XCS3</accession>
<name>A0ABV7XCS3_9SPHN</name>
<dbReference type="Proteomes" id="UP001595615">
    <property type="component" value="Unassembled WGS sequence"/>
</dbReference>
<keyword evidence="2" id="KW-1185">Reference proteome</keyword>
<sequence length="488" mass="53374">MAIGFGDCCLPGLAERFSLIIAHYRPAESLGAIGSTKEFLIGLRKFAGIDPSRLARRTFERWRNSDKLPLPVAEAICRMYPALQREVLFSPTIEAFRKGVGEYIQAQARWAFARAHVSTARHRLAQLARQHYVDRGVTDGKHPLLCEHGWLLSKFVELREFDDFVSAHDASLPPPLVQRLPGGAGTFADTVAPRTVGSGAETRNNDEYRLTFARPTEHGLQLTFGPSKYLDYVNGLEVLAAEIADADLNGTLGHLPMRSALGDPFNLATRAAIAGVNVVLLTLNYRPPNTADVGDYFWIHVRATGAFEAQNVRHVVPAGSHGPSGVGFPDTVRDIPLWRTIMRELLQEVFGIEGAVIDTDDGSDPLDAPASRDLATALRNPQIARFYLTGLGLDPLTTKPEILAVGVLDMAALRRRTSARMVRGNFEGVMHPIKLTKDALREQALSEAIQPPMLPAGAAALLQAANLLDVILADFVTPPISHQVRRSR</sequence>
<organism evidence="1 2">
    <name type="scientific">Sphingoaurantiacus capsulatus</name>
    <dbReference type="NCBI Taxonomy" id="1771310"/>
    <lineage>
        <taxon>Bacteria</taxon>
        <taxon>Pseudomonadati</taxon>
        <taxon>Pseudomonadota</taxon>
        <taxon>Alphaproteobacteria</taxon>
        <taxon>Sphingomonadales</taxon>
        <taxon>Sphingosinicellaceae</taxon>
        <taxon>Sphingoaurantiacus</taxon>
    </lineage>
</organism>
<gene>
    <name evidence="1" type="ORF">ACFOMD_15460</name>
</gene>
<dbReference type="EMBL" id="JBHRXV010000011">
    <property type="protein sequence ID" value="MFC3713970.1"/>
    <property type="molecule type" value="Genomic_DNA"/>
</dbReference>
<evidence type="ECO:0000313" key="2">
    <source>
        <dbReference type="Proteomes" id="UP001595615"/>
    </source>
</evidence>
<protein>
    <submittedName>
        <fullName evidence="1">Uncharacterized protein</fullName>
    </submittedName>
</protein>